<dbReference type="GO" id="GO:0009234">
    <property type="term" value="P:menaquinone biosynthetic process"/>
    <property type="evidence" value="ECO:0007669"/>
    <property type="project" value="UniProtKB-KW"/>
</dbReference>
<dbReference type="InterPro" id="IPR020845">
    <property type="entry name" value="AMP-binding_CS"/>
</dbReference>
<feature type="domain" description="AMP-binding enzyme C-terminal" evidence="6">
    <location>
        <begin position="393"/>
        <end position="464"/>
    </location>
</feature>
<reference evidence="7 8" key="1">
    <citation type="submission" date="2017-11" db="EMBL/GenBank/DDBJ databases">
        <title>Genome-resolved metagenomics identifies genetic mobility, metabolic interactions, and unexpected diversity in perchlorate-reducing communities.</title>
        <authorList>
            <person name="Barnum T.P."/>
            <person name="Figueroa I.A."/>
            <person name="Carlstrom C.I."/>
            <person name="Lucas L.N."/>
            <person name="Engelbrektson A.L."/>
            <person name="Coates J.D."/>
        </authorList>
    </citation>
    <scope>NUCLEOTIDE SEQUENCE [LARGE SCALE GENOMIC DNA]</scope>
    <source>
        <strain evidence="7">BM301</strain>
    </source>
</reference>
<comment type="caution">
    <text evidence="7">The sequence shown here is derived from an EMBL/GenBank/DDBJ whole genome shotgun (WGS) entry which is preliminary data.</text>
</comment>
<dbReference type="STRING" id="1111735.GCA_000428045_04034"/>
<organism evidence="7 8">
    <name type="scientific">Sedimenticola selenatireducens</name>
    <dbReference type="NCBI Taxonomy" id="191960"/>
    <lineage>
        <taxon>Bacteria</taxon>
        <taxon>Pseudomonadati</taxon>
        <taxon>Pseudomonadota</taxon>
        <taxon>Gammaproteobacteria</taxon>
        <taxon>Chromatiales</taxon>
        <taxon>Sedimenticolaceae</taxon>
        <taxon>Sedimenticola</taxon>
    </lineage>
</organism>
<sequence>MTPLLSPGNWLRTRSEQTSRTSALLSGGRELDYGQLADEAAALARHLEERGVCRGQVVAAQLASAQQLARLLYAALHLCVTLLPLDPGLAVRRRDRLLTAVRAQYLVSPQAPADAGVCRLLPEALFADRRTGDTVPSSPPQPLEGDQVQLIIATSGTTGEPKGVMLSAANLAASAAASEQRLGLQAGDCWLACLPLFHIGGLSILLRCLAAGARVQLEEGFDVARVWQRIEAGAVTHLSLVPAMLERLLSQSAGRMSPATLRVVLIGGGPLSRALAQRAHAAGWPLCVSYGMSETASQFATDCSPQAGLVPGRVGLPLAGYDVTIGEAGRIRVRGPAVMQGYANPRRMAGLGLKQGWFETGDLGSLDEQGRLTVIGRADDLLVSGGKSIHPAEVEERLLQCPGVGAVGVTGRPDPVWGVTLVALFTGEVTAGELQQWVRQHLPGHLRPREFMRIKALPLNRMGKLSRQALRELLPQSGSASEHPSD</sequence>
<dbReference type="Gene3D" id="3.30.300.30">
    <property type="match status" value="1"/>
</dbReference>
<dbReference type="Pfam" id="PF13193">
    <property type="entry name" value="AMP-binding_C"/>
    <property type="match status" value="1"/>
</dbReference>
<keyword evidence="2 7" id="KW-0436">Ligase</keyword>
<dbReference type="PANTHER" id="PTHR43767">
    <property type="entry name" value="LONG-CHAIN-FATTY-ACID--COA LIGASE"/>
    <property type="match status" value="1"/>
</dbReference>
<evidence type="ECO:0000313" key="8">
    <source>
        <dbReference type="Proteomes" id="UP000235015"/>
    </source>
</evidence>
<dbReference type="NCBIfam" id="TIGR01923">
    <property type="entry name" value="menE"/>
    <property type="match status" value="1"/>
</dbReference>
<evidence type="ECO:0000256" key="4">
    <source>
        <dbReference type="ARBA" id="ARBA00022840"/>
    </source>
</evidence>
<dbReference type="RefSeq" id="WP_273438040.1">
    <property type="nucleotide sequence ID" value="NZ_PKUN01000003.1"/>
</dbReference>
<dbReference type="Proteomes" id="UP000235015">
    <property type="component" value="Unassembled WGS sequence"/>
</dbReference>
<evidence type="ECO:0000259" key="6">
    <source>
        <dbReference type="Pfam" id="PF13193"/>
    </source>
</evidence>
<protein>
    <submittedName>
        <fullName evidence="7">O-succinylbenzoate--CoA ligase</fullName>
    </submittedName>
</protein>
<dbReference type="InterPro" id="IPR025110">
    <property type="entry name" value="AMP-bd_C"/>
</dbReference>
<dbReference type="PROSITE" id="PS00455">
    <property type="entry name" value="AMP_BINDING"/>
    <property type="match status" value="1"/>
</dbReference>
<evidence type="ECO:0000256" key="3">
    <source>
        <dbReference type="ARBA" id="ARBA00022741"/>
    </source>
</evidence>
<dbReference type="GO" id="GO:0005524">
    <property type="term" value="F:ATP binding"/>
    <property type="evidence" value="ECO:0007669"/>
    <property type="project" value="UniProtKB-KW"/>
</dbReference>
<evidence type="ECO:0000256" key="1">
    <source>
        <dbReference type="ARBA" id="ARBA00022428"/>
    </source>
</evidence>
<dbReference type="InterPro" id="IPR042099">
    <property type="entry name" value="ANL_N_sf"/>
</dbReference>
<dbReference type="Pfam" id="PF00501">
    <property type="entry name" value="AMP-binding"/>
    <property type="match status" value="1"/>
</dbReference>
<feature type="domain" description="AMP-dependent synthetase/ligase" evidence="5">
    <location>
        <begin position="13"/>
        <end position="342"/>
    </location>
</feature>
<name>A0A2N6CZN4_9GAMM</name>
<dbReference type="SUPFAM" id="SSF56801">
    <property type="entry name" value="Acetyl-CoA synthetase-like"/>
    <property type="match status" value="1"/>
</dbReference>
<accession>A0A2N6CZN4</accession>
<keyword evidence="4" id="KW-0067">ATP-binding</keyword>
<dbReference type="EMBL" id="PKUN01000003">
    <property type="protein sequence ID" value="PLX62850.1"/>
    <property type="molecule type" value="Genomic_DNA"/>
</dbReference>
<evidence type="ECO:0000259" key="5">
    <source>
        <dbReference type="Pfam" id="PF00501"/>
    </source>
</evidence>
<gene>
    <name evidence="7" type="primary">menE</name>
    <name evidence="7" type="ORF">C0630_04585</name>
</gene>
<dbReference type="PANTHER" id="PTHR43767:SF1">
    <property type="entry name" value="NONRIBOSOMAL PEPTIDE SYNTHASE PES1 (EUROFUNG)-RELATED"/>
    <property type="match status" value="1"/>
</dbReference>
<evidence type="ECO:0000256" key="2">
    <source>
        <dbReference type="ARBA" id="ARBA00022598"/>
    </source>
</evidence>
<keyword evidence="1" id="KW-0474">Menaquinone biosynthesis</keyword>
<dbReference type="AlphaFoldDB" id="A0A2N6CZN4"/>
<dbReference type="Gene3D" id="3.40.50.12780">
    <property type="entry name" value="N-terminal domain of ligase-like"/>
    <property type="match status" value="1"/>
</dbReference>
<proteinExistence type="predicted"/>
<dbReference type="GO" id="GO:0008756">
    <property type="term" value="F:o-succinylbenzoate-CoA ligase activity"/>
    <property type="evidence" value="ECO:0007669"/>
    <property type="project" value="InterPro"/>
</dbReference>
<keyword evidence="3" id="KW-0547">Nucleotide-binding</keyword>
<dbReference type="InterPro" id="IPR050237">
    <property type="entry name" value="ATP-dep_AMP-bd_enzyme"/>
</dbReference>
<evidence type="ECO:0000313" key="7">
    <source>
        <dbReference type="EMBL" id="PLX62850.1"/>
    </source>
</evidence>
<dbReference type="InterPro" id="IPR000873">
    <property type="entry name" value="AMP-dep_synth/lig_dom"/>
</dbReference>
<dbReference type="InterPro" id="IPR010192">
    <property type="entry name" value="MenE"/>
</dbReference>
<dbReference type="InterPro" id="IPR045851">
    <property type="entry name" value="AMP-bd_C_sf"/>
</dbReference>